<gene>
    <name evidence="1" type="ORF">OWV82_011932</name>
</gene>
<keyword evidence="2" id="KW-1185">Reference proteome</keyword>
<dbReference type="Proteomes" id="UP001164539">
    <property type="component" value="Chromosome 6"/>
</dbReference>
<evidence type="ECO:0000313" key="2">
    <source>
        <dbReference type="Proteomes" id="UP001164539"/>
    </source>
</evidence>
<proteinExistence type="predicted"/>
<organism evidence="1 2">
    <name type="scientific">Melia azedarach</name>
    <name type="common">Chinaberry tree</name>
    <dbReference type="NCBI Taxonomy" id="155640"/>
    <lineage>
        <taxon>Eukaryota</taxon>
        <taxon>Viridiplantae</taxon>
        <taxon>Streptophyta</taxon>
        <taxon>Embryophyta</taxon>
        <taxon>Tracheophyta</taxon>
        <taxon>Spermatophyta</taxon>
        <taxon>Magnoliopsida</taxon>
        <taxon>eudicotyledons</taxon>
        <taxon>Gunneridae</taxon>
        <taxon>Pentapetalae</taxon>
        <taxon>rosids</taxon>
        <taxon>malvids</taxon>
        <taxon>Sapindales</taxon>
        <taxon>Meliaceae</taxon>
        <taxon>Melia</taxon>
    </lineage>
</organism>
<name>A0ACC1XZZ7_MELAZ</name>
<evidence type="ECO:0000313" key="1">
    <source>
        <dbReference type="EMBL" id="KAJ4716994.1"/>
    </source>
</evidence>
<reference evidence="1 2" key="1">
    <citation type="journal article" date="2023" name="Science">
        <title>Complex scaffold remodeling in plant triterpene biosynthesis.</title>
        <authorList>
            <person name="De La Pena R."/>
            <person name="Hodgson H."/>
            <person name="Liu J.C."/>
            <person name="Stephenson M.J."/>
            <person name="Martin A.C."/>
            <person name="Owen C."/>
            <person name="Harkess A."/>
            <person name="Leebens-Mack J."/>
            <person name="Jimenez L.E."/>
            <person name="Osbourn A."/>
            <person name="Sattely E.S."/>
        </authorList>
    </citation>
    <scope>NUCLEOTIDE SEQUENCE [LARGE SCALE GENOMIC DNA]</scope>
    <source>
        <strain evidence="2">cv. JPN11</strain>
        <tissue evidence="1">Leaf</tissue>
    </source>
</reference>
<dbReference type="EMBL" id="CM051399">
    <property type="protein sequence ID" value="KAJ4716994.1"/>
    <property type="molecule type" value="Genomic_DNA"/>
</dbReference>
<sequence length="126" mass="14396">MLSIGRPLARLQSSFCRFDNLAYSMISSGRMVSLIFVYSLSNFMDGGFCNRERQLFNLHRQNMLLLWSYDLLLPPIEDAIIMSSSDVSICDMTVPSPVCYLINNAWQKKRIKEKLLAFELGMSTLG</sequence>
<comment type="caution">
    <text evidence="1">The sequence shown here is derived from an EMBL/GenBank/DDBJ whole genome shotgun (WGS) entry which is preliminary data.</text>
</comment>
<protein>
    <submittedName>
        <fullName evidence="1">Uncharacterized protein</fullName>
    </submittedName>
</protein>
<accession>A0ACC1XZZ7</accession>